<feature type="domain" description="Helix-turn-helix" evidence="1">
    <location>
        <begin position="98"/>
        <end position="157"/>
    </location>
</feature>
<keyword evidence="3" id="KW-1185">Reference proteome</keyword>
<accession>A0AA36AXI6</accession>
<evidence type="ECO:0000259" key="1">
    <source>
        <dbReference type="Pfam" id="PF26215"/>
    </source>
</evidence>
<evidence type="ECO:0000313" key="3">
    <source>
        <dbReference type="Proteomes" id="UP001162480"/>
    </source>
</evidence>
<sequence length="229" mass="26767">MGYLEKILYQKTLEKYGNTFSTYIQNNWKRYLDDCFILWDKSIEKLEEFKILLNGINDNIQFTMDHNEEELPFLDVLIKKAGNKIDTDIYYKSTNSKQYLPFDSCHPRHTRINVPFCLARICTIISDTNTQHTRLQELRTTLTNRNYPQPLIDSAIQRALKLSIEDLRQTKPKKKEKLKTLPYISTHNPLNNAAFSTILQSTALLKGDPKMNRILETHTIIKSNGNQNP</sequence>
<gene>
    <name evidence="2" type="ORF">OCTVUL_1B009195</name>
</gene>
<evidence type="ECO:0000313" key="2">
    <source>
        <dbReference type="EMBL" id="CAI9724120.1"/>
    </source>
</evidence>
<dbReference type="Proteomes" id="UP001162480">
    <property type="component" value="Chromosome 6"/>
</dbReference>
<dbReference type="EMBL" id="OX597819">
    <property type="protein sequence ID" value="CAI9724120.1"/>
    <property type="molecule type" value="Genomic_DNA"/>
</dbReference>
<dbReference type="Pfam" id="PF26215">
    <property type="entry name" value="HTH_animal"/>
    <property type="match status" value="1"/>
</dbReference>
<dbReference type="PANTHER" id="PTHR21301:SF10">
    <property type="entry name" value="REVERSE TRANSCRIPTASE DOMAIN-CONTAINING PROTEIN"/>
    <property type="match status" value="1"/>
</dbReference>
<dbReference type="PANTHER" id="PTHR21301">
    <property type="entry name" value="REVERSE TRANSCRIPTASE"/>
    <property type="match status" value="1"/>
</dbReference>
<protein>
    <recommendedName>
        <fullName evidence="1">Helix-turn-helix domain-containing protein</fullName>
    </recommendedName>
</protein>
<dbReference type="InterPro" id="IPR058912">
    <property type="entry name" value="HTH_animal"/>
</dbReference>
<name>A0AA36AXI6_OCTVU</name>
<organism evidence="2 3">
    <name type="scientific">Octopus vulgaris</name>
    <name type="common">Common octopus</name>
    <dbReference type="NCBI Taxonomy" id="6645"/>
    <lineage>
        <taxon>Eukaryota</taxon>
        <taxon>Metazoa</taxon>
        <taxon>Spiralia</taxon>
        <taxon>Lophotrochozoa</taxon>
        <taxon>Mollusca</taxon>
        <taxon>Cephalopoda</taxon>
        <taxon>Coleoidea</taxon>
        <taxon>Octopodiformes</taxon>
        <taxon>Octopoda</taxon>
        <taxon>Incirrata</taxon>
        <taxon>Octopodidae</taxon>
        <taxon>Octopus</taxon>
    </lineage>
</organism>
<proteinExistence type="predicted"/>
<dbReference type="AlphaFoldDB" id="A0AA36AXI6"/>
<reference evidence="2" key="1">
    <citation type="submission" date="2023-08" db="EMBL/GenBank/DDBJ databases">
        <authorList>
            <person name="Alioto T."/>
            <person name="Alioto T."/>
            <person name="Gomez Garrido J."/>
        </authorList>
    </citation>
    <scope>NUCLEOTIDE SEQUENCE</scope>
</reference>